<reference evidence="1" key="1">
    <citation type="submission" date="2021-01" db="EMBL/GenBank/DDBJ databases">
        <title>Whole genome shotgun sequence of Actinoplanes cyaneus NBRC 14990.</title>
        <authorList>
            <person name="Komaki H."/>
            <person name="Tamura T."/>
        </authorList>
    </citation>
    <scope>NUCLEOTIDE SEQUENCE</scope>
    <source>
        <strain evidence="1">NBRC 14990</strain>
    </source>
</reference>
<name>A0A919MFF7_9ACTN</name>
<dbReference type="RefSeq" id="WP_239175467.1">
    <property type="nucleotide sequence ID" value="NZ_BOMH01000058.1"/>
</dbReference>
<proteinExistence type="predicted"/>
<keyword evidence="2" id="KW-1185">Reference proteome</keyword>
<dbReference type="Proteomes" id="UP000619479">
    <property type="component" value="Unassembled WGS sequence"/>
</dbReference>
<accession>A0A919MFF7</accession>
<evidence type="ECO:0000313" key="2">
    <source>
        <dbReference type="Proteomes" id="UP000619479"/>
    </source>
</evidence>
<evidence type="ECO:0000313" key="1">
    <source>
        <dbReference type="EMBL" id="GID69171.1"/>
    </source>
</evidence>
<gene>
    <name evidence="1" type="ORF">Acy02nite_70520</name>
</gene>
<dbReference type="EMBL" id="BOMH01000058">
    <property type="protein sequence ID" value="GID69171.1"/>
    <property type="molecule type" value="Genomic_DNA"/>
</dbReference>
<comment type="caution">
    <text evidence="1">The sequence shown here is derived from an EMBL/GenBank/DDBJ whole genome shotgun (WGS) entry which is preliminary data.</text>
</comment>
<dbReference type="AlphaFoldDB" id="A0A919MFF7"/>
<organism evidence="1 2">
    <name type="scientific">Actinoplanes cyaneus</name>
    <dbReference type="NCBI Taxonomy" id="52696"/>
    <lineage>
        <taxon>Bacteria</taxon>
        <taxon>Bacillati</taxon>
        <taxon>Actinomycetota</taxon>
        <taxon>Actinomycetes</taxon>
        <taxon>Micromonosporales</taxon>
        <taxon>Micromonosporaceae</taxon>
        <taxon>Actinoplanes</taxon>
    </lineage>
</organism>
<protein>
    <submittedName>
        <fullName evidence="1">Uncharacterized protein</fullName>
    </submittedName>
</protein>
<sequence>MPYSSSVNNASDESEVRLSLHVVANHCSAGSCPTIYRAQSGRYVVQGFTVSAERAGIDLPDGEMLVEIPAELLREALSDLS</sequence>